<evidence type="ECO:0000313" key="2">
    <source>
        <dbReference type="EMBL" id="CAF1357915.1"/>
    </source>
</evidence>
<protein>
    <submittedName>
        <fullName evidence="1">Uncharacterized protein</fullName>
    </submittedName>
</protein>
<organism evidence="1 3">
    <name type="scientific">Adineta ricciae</name>
    <name type="common">Rotifer</name>
    <dbReference type="NCBI Taxonomy" id="249248"/>
    <lineage>
        <taxon>Eukaryota</taxon>
        <taxon>Metazoa</taxon>
        <taxon>Spiralia</taxon>
        <taxon>Gnathifera</taxon>
        <taxon>Rotifera</taxon>
        <taxon>Eurotatoria</taxon>
        <taxon>Bdelloidea</taxon>
        <taxon>Adinetida</taxon>
        <taxon>Adinetidae</taxon>
        <taxon>Adineta</taxon>
    </lineage>
</organism>
<accession>A0A815F6R0</accession>
<reference evidence="1" key="1">
    <citation type="submission" date="2021-02" db="EMBL/GenBank/DDBJ databases">
        <authorList>
            <person name="Nowell W R."/>
        </authorList>
    </citation>
    <scope>NUCLEOTIDE SEQUENCE</scope>
</reference>
<evidence type="ECO:0000313" key="1">
    <source>
        <dbReference type="EMBL" id="CAF1322193.1"/>
    </source>
</evidence>
<evidence type="ECO:0000313" key="3">
    <source>
        <dbReference type="Proteomes" id="UP000663828"/>
    </source>
</evidence>
<proteinExistence type="predicted"/>
<dbReference type="OrthoDB" id="10015728at2759"/>
<sequence>MADKFKKFKIDLDLSASILSDLAKPSGSFKFLTESPKTSHIVQASIFYRETVRSKQFKEAILNNNKKLNELITFKRQPIEATHIVIGAIYGFCVSANFERRVEKNENKCEVEGKLKVMLTEVKALSSGSVGGGAEYKQTSTISKNTFHVKIYTDIKFTNQLPQTVDESLAFFKDLPKSMEKMTSQAKPIEYILYPINNLKRQLKISIDGLDSCLISQGTLFKIQLNADHLLEIQQKYADYFEMYESVSVCISDVTRKCIGKRHFELLHAQVAYREMLSENLVKVRSNNIDERTFLEQINTSFDKLVQMHEQSYSQNEQIHFLRIASDRGCILVDNNTAESLMLCEYGEKEQDLFIGVINDHLIVNNDASWKLFMKKFTDLMHSRKDNVKFILRNNNLDPTNADSKLPTNFSILHYVDRKLIRTELIDINDNLHDTKQYCHRCGAEDNEERFVAFGCDKDGVQTPHYNDVRRVSEYGKVISYDSSRQYGVTCLKYSAGIHRIEFKILSCESKTLQLHMNMIHNYDDISRVQIKFGAPILSTEKLCEVNDIFELTIDCDAYKVVLVNRRTRWTQAIGVDTEKYPLPWACLFRHSSAYLRTPKVQLRIV</sequence>
<dbReference type="Proteomes" id="UP000663828">
    <property type="component" value="Unassembled WGS sequence"/>
</dbReference>
<comment type="caution">
    <text evidence="1">The sequence shown here is derived from an EMBL/GenBank/DDBJ whole genome shotgun (WGS) entry which is preliminary data.</text>
</comment>
<gene>
    <name evidence="2" type="ORF">EDS130_LOCUS33648</name>
    <name evidence="1" type="ORF">XAT740_LOCUS29973</name>
</gene>
<dbReference type="EMBL" id="CAJNOJ010000271">
    <property type="protein sequence ID" value="CAF1357915.1"/>
    <property type="molecule type" value="Genomic_DNA"/>
</dbReference>
<dbReference type="EMBL" id="CAJNOR010002643">
    <property type="protein sequence ID" value="CAF1322193.1"/>
    <property type="molecule type" value="Genomic_DNA"/>
</dbReference>
<dbReference type="Proteomes" id="UP000663852">
    <property type="component" value="Unassembled WGS sequence"/>
</dbReference>
<dbReference type="PANTHER" id="PTHR31594">
    <property type="entry name" value="AIG1-TYPE G DOMAIN-CONTAINING PROTEIN"/>
    <property type="match status" value="1"/>
</dbReference>
<dbReference type="AlphaFoldDB" id="A0A815F6R0"/>
<dbReference type="PANTHER" id="PTHR31594:SF14">
    <property type="entry name" value="FIBRONECTIN TYPE-III DOMAIN-CONTAINING PROTEIN"/>
    <property type="match status" value="1"/>
</dbReference>
<dbReference type="InterPro" id="IPR052090">
    <property type="entry name" value="Cytolytic_pore-forming_toxin"/>
</dbReference>
<keyword evidence="3" id="KW-1185">Reference proteome</keyword>
<name>A0A815F6R0_ADIRI</name>